<accession>X1FJG3</accession>
<gene>
    <name evidence="1" type="ORF">S01H4_67020</name>
</gene>
<feature type="non-terminal residue" evidence="1">
    <location>
        <position position="51"/>
    </location>
</feature>
<comment type="caution">
    <text evidence="1">The sequence shown here is derived from an EMBL/GenBank/DDBJ whole genome shotgun (WGS) entry which is preliminary data.</text>
</comment>
<dbReference type="AlphaFoldDB" id="X1FJG3"/>
<name>X1FJG3_9ZZZZ</name>
<proteinExistence type="predicted"/>
<protein>
    <submittedName>
        <fullName evidence="1">Uncharacterized protein</fullName>
    </submittedName>
</protein>
<feature type="non-terminal residue" evidence="1">
    <location>
        <position position="1"/>
    </location>
</feature>
<evidence type="ECO:0000313" key="1">
    <source>
        <dbReference type="EMBL" id="GAH29504.1"/>
    </source>
</evidence>
<dbReference type="EMBL" id="BART01041857">
    <property type="protein sequence ID" value="GAH29504.1"/>
    <property type="molecule type" value="Genomic_DNA"/>
</dbReference>
<reference evidence="1" key="1">
    <citation type="journal article" date="2014" name="Front. Microbiol.">
        <title>High frequency of phylogenetically diverse reductive dehalogenase-homologous genes in deep subseafloor sedimentary metagenomes.</title>
        <authorList>
            <person name="Kawai M."/>
            <person name="Futagami T."/>
            <person name="Toyoda A."/>
            <person name="Takaki Y."/>
            <person name="Nishi S."/>
            <person name="Hori S."/>
            <person name="Arai W."/>
            <person name="Tsubouchi T."/>
            <person name="Morono Y."/>
            <person name="Uchiyama I."/>
            <person name="Ito T."/>
            <person name="Fujiyama A."/>
            <person name="Inagaki F."/>
            <person name="Takami H."/>
        </authorList>
    </citation>
    <scope>NUCLEOTIDE SEQUENCE</scope>
    <source>
        <strain evidence="1">Expedition CK06-06</strain>
    </source>
</reference>
<sequence>YDQYDGVEDWEDIKLCIADTVETYGITFVLLAGGRKGQTNDWWVPAFESHN</sequence>
<organism evidence="1">
    <name type="scientific">marine sediment metagenome</name>
    <dbReference type="NCBI Taxonomy" id="412755"/>
    <lineage>
        <taxon>unclassified sequences</taxon>
        <taxon>metagenomes</taxon>
        <taxon>ecological metagenomes</taxon>
    </lineage>
</organism>